<accession>A0A6P4ZTQ6</accession>
<keyword evidence="5" id="KW-1185">Reference proteome</keyword>
<dbReference type="InterPro" id="IPR011042">
    <property type="entry name" value="6-blade_b-propeller_TolB-like"/>
</dbReference>
<dbReference type="InterPro" id="IPR050952">
    <property type="entry name" value="TRIM-NHL_E3_ligases"/>
</dbReference>
<dbReference type="GO" id="GO:0043161">
    <property type="term" value="P:proteasome-mediated ubiquitin-dependent protein catabolic process"/>
    <property type="evidence" value="ECO:0007669"/>
    <property type="project" value="TreeGrafter"/>
</dbReference>
<feature type="signal peptide" evidence="4">
    <location>
        <begin position="1"/>
        <end position="18"/>
    </location>
</feature>
<dbReference type="KEGG" id="bbel:109477493"/>
<protein>
    <submittedName>
        <fullName evidence="6">E3 ubiquitin-protein ligase TRIM71-like</fullName>
    </submittedName>
</protein>
<reference evidence="6" key="1">
    <citation type="submission" date="2025-08" db="UniProtKB">
        <authorList>
            <consortium name="RefSeq"/>
        </authorList>
    </citation>
    <scope>IDENTIFICATION</scope>
    <source>
        <tissue evidence="6">Gonad</tissue>
    </source>
</reference>
<dbReference type="RefSeq" id="XP_019634337.1">
    <property type="nucleotide sequence ID" value="XM_019778778.1"/>
</dbReference>
<dbReference type="GO" id="GO:0061630">
    <property type="term" value="F:ubiquitin protein ligase activity"/>
    <property type="evidence" value="ECO:0007669"/>
    <property type="project" value="TreeGrafter"/>
</dbReference>
<dbReference type="GeneID" id="109477493"/>
<keyword evidence="1" id="KW-0677">Repeat</keyword>
<feature type="compositionally biased region" description="Acidic residues" evidence="3">
    <location>
        <begin position="116"/>
        <end position="162"/>
    </location>
</feature>
<dbReference type="CDD" id="cd05819">
    <property type="entry name" value="NHL"/>
    <property type="match status" value="1"/>
</dbReference>
<proteinExistence type="predicted"/>
<evidence type="ECO:0000256" key="4">
    <source>
        <dbReference type="SAM" id="SignalP"/>
    </source>
</evidence>
<feature type="region of interest" description="Disordered" evidence="3">
    <location>
        <begin position="21"/>
        <end position="163"/>
    </location>
</feature>
<dbReference type="GO" id="GO:0000209">
    <property type="term" value="P:protein polyubiquitination"/>
    <property type="evidence" value="ECO:0007669"/>
    <property type="project" value="TreeGrafter"/>
</dbReference>
<feature type="compositionally biased region" description="Acidic residues" evidence="3">
    <location>
        <begin position="43"/>
        <end position="109"/>
    </location>
</feature>
<sequence>MKPLHVLCLMLILSTVAGYPNLSWERNGPKGGEYRAKGKAIEEADEQVTEEEVDDEDKEEASDGEEEKDDYEEFDDEDEVELLERSEGEEDVEQGDEEEDYEEFDDEDKVELLERSEEDEDVEEEDYEEFDEDEVERSDEVGNVEEDDEEEDYEELYDEDEVEGTKIGDRKLEKITFGGEGTEPGKFRGNYGVAVSADSEVFVADYLNKRVQVFSMNGTYLRLFPTVLPGENRLMYPCSIGQEPGYLWIVVRRDVYSRGVGHVVQYSKNGQPMKKFDVHFISDSSSPVITIDARHDKVIVGEGDTIMMFHPNGSFCRRFKLPKTPGTWVEIRGAATDREGNILLTDYAGVKVYSHSGVKILEIGIRFPLGVCVDSLGRIIVANRDDNRVDMFTRRGEFIRTIGADIEEPWAIAMGPGGLLVVTSKLSNTVTIFPRHMLSF</sequence>
<dbReference type="SUPFAM" id="SSF101898">
    <property type="entry name" value="NHL repeat"/>
    <property type="match status" value="1"/>
</dbReference>
<feature type="repeat" description="NHL" evidence="2">
    <location>
        <begin position="174"/>
        <end position="217"/>
    </location>
</feature>
<dbReference type="PROSITE" id="PS51125">
    <property type="entry name" value="NHL"/>
    <property type="match status" value="1"/>
</dbReference>
<dbReference type="PANTHER" id="PTHR24104:SF50">
    <property type="entry name" value="SMP-30_GLUCONOLACTONASE_LRE-LIKE REGION DOMAIN-CONTAINING PROTEIN"/>
    <property type="match status" value="1"/>
</dbReference>
<gene>
    <name evidence="6" type="primary">LOC109477493</name>
</gene>
<feature type="compositionally biased region" description="Basic and acidic residues" evidence="3">
    <location>
        <begin position="32"/>
        <end position="42"/>
    </location>
</feature>
<dbReference type="Pfam" id="PF01436">
    <property type="entry name" value="NHL"/>
    <property type="match status" value="1"/>
</dbReference>
<dbReference type="InterPro" id="IPR001258">
    <property type="entry name" value="NHL_repeat"/>
</dbReference>
<feature type="chain" id="PRO_5027981243" evidence="4">
    <location>
        <begin position="19"/>
        <end position="440"/>
    </location>
</feature>
<evidence type="ECO:0000256" key="3">
    <source>
        <dbReference type="SAM" id="MobiDB-lite"/>
    </source>
</evidence>
<dbReference type="Proteomes" id="UP000515135">
    <property type="component" value="Unplaced"/>
</dbReference>
<name>A0A6P4ZTQ6_BRABE</name>
<dbReference type="PANTHER" id="PTHR24104">
    <property type="entry name" value="E3 UBIQUITIN-PROTEIN LIGASE NHLRC1-RELATED"/>
    <property type="match status" value="1"/>
</dbReference>
<keyword evidence="4" id="KW-0732">Signal</keyword>
<dbReference type="Gene3D" id="2.120.10.30">
    <property type="entry name" value="TolB, C-terminal domain"/>
    <property type="match status" value="1"/>
</dbReference>
<evidence type="ECO:0000256" key="1">
    <source>
        <dbReference type="ARBA" id="ARBA00022737"/>
    </source>
</evidence>
<evidence type="ECO:0000313" key="5">
    <source>
        <dbReference type="Proteomes" id="UP000515135"/>
    </source>
</evidence>
<dbReference type="OrthoDB" id="10449742at2759"/>
<dbReference type="AlphaFoldDB" id="A0A6P4ZTQ6"/>
<evidence type="ECO:0000313" key="6">
    <source>
        <dbReference type="RefSeq" id="XP_019634337.1"/>
    </source>
</evidence>
<evidence type="ECO:0000256" key="2">
    <source>
        <dbReference type="PROSITE-ProRule" id="PRU00504"/>
    </source>
</evidence>
<organism evidence="5 6">
    <name type="scientific">Branchiostoma belcheri</name>
    <name type="common">Amphioxus</name>
    <dbReference type="NCBI Taxonomy" id="7741"/>
    <lineage>
        <taxon>Eukaryota</taxon>
        <taxon>Metazoa</taxon>
        <taxon>Chordata</taxon>
        <taxon>Cephalochordata</taxon>
        <taxon>Leptocardii</taxon>
        <taxon>Amphioxiformes</taxon>
        <taxon>Branchiostomatidae</taxon>
        <taxon>Branchiostoma</taxon>
    </lineage>
</organism>